<evidence type="ECO:0000313" key="2">
    <source>
        <dbReference type="EMBL" id="GMR31024.1"/>
    </source>
</evidence>
<dbReference type="EMBL" id="BTRK01000001">
    <property type="protein sequence ID" value="GMR31024.1"/>
    <property type="molecule type" value="Genomic_DNA"/>
</dbReference>
<keyword evidence="3" id="KW-1185">Reference proteome</keyword>
<sequence>FRTNALNLGNARQAAAVCGCLLVHLEPGTSGRLLRPTRARSRQRLLQHLPISRLSTAAEAKQRRSRQPPPQELLATQPIGRRRPKIERLRCTSIYRTPLATPFPPGNQPIDLTPYTYRTPSTPTPSVTVSSPQPLSINRSLRCDVGQQPKIDIE</sequence>
<accession>A0AAN5C6R6</accession>
<feature type="region of interest" description="Disordered" evidence="1">
    <location>
        <begin position="51"/>
        <end position="135"/>
    </location>
</feature>
<reference evidence="3" key="1">
    <citation type="submission" date="2022-10" db="EMBL/GenBank/DDBJ databases">
        <title>Genome assembly of Pristionchus species.</title>
        <authorList>
            <person name="Yoshida K."/>
            <person name="Sommer R.J."/>
        </authorList>
    </citation>
    <scope>NUCLEOTIDE SEQUENCE [LARGE SCALE GENOMIC DNA]</scope>
    <source>
        <strain evidence="3">RS5460</strain>
    </source>
</reference>
<feature type="compositionally biased region" description="Low complexity" evidence="1">
    <location>
        <begin position="112"/>
        <end position="135"/>
    </location>
</feature>
<protein>
    <submittedName>
        <fullName evidence="2">Uncharacterized protein</fullName>
    </submittedName>
</protein>
<evidence type="ECO:0000256" key="1">
    <source>
        <dbReference type="SAM" id="MobiDB-lite"/>
    </source>
</evidence>
<name>A0AAN5C6R6_9BILA</name>
<gene>
    <name evidence="2" type="ORF">PMAYCL1PPCAC_01219</name>
</gene>
<dbReference type="Proteomes" id="UP001328107">
    <property type="component" value="Unassembled WGS sequence"/>
</dbReference>
<feature type="non-terminal residue" evidence="2">
    <location>
        <position position="1"/>
    </location>
</feature>
<proteinExistence type="predicted"/>
<evidence type="ECO:0000313" key="3">
    <source>
        <dbReference type="Proteomes" id="UP001328107"/>
    </source>
</evidence>
<organism evidence="2 3">
    <name type="scientific">Pristionchus mayeri</name>
    <dbReference type="NCBI Taxonomy" id="1317129"/>
    <lineage>
        <taxon>Eukaryota</taxon>
        <taxon>Metazoa</taxon>
        <taxon>Ecdysozoa</taxon>
        <taxon>Nematoda</taxon>
        <taxon>Chromadorea</taxon>
        <taxon>Rhabditida</taxon>
        <taxon>Rhabditina</taxon>
        <taxon>Diplogasteromorpha</taxon>
        <taxon>Diplogasteroidea</taxon>
        <taxon>Neodiplogasteridae</taxon>
        <taxon>Pristionchus</taxon>
    </lineage>
</organism>
<comment type="caution">
    <text evidence="2">The sequence shown here is derived from an EMBL/GenBank/DDBJ whole genome shotgun (WGS) entry which is preliminary data.</text>
</comment>
<dbReference type="AlphaFoldDB" id="A0AAN5C6R6"/>